<dbReference type="InterPro" id="IPR023750">
    <property type="entry name" value="RbsD-like_sf"/>
</dbReference>
<evidence type="ECO:0000313" key="5">
    <source>
        <dbReference type="RefSeq" id="XP_032346468.1"/>
    </source>
</evidence>
<dbReference type="PANTHER" id="PTHR31690:SF4">
    <property type="entry name" value="FUCOSE MUTAROTASE"/>
    <property type="match status" value="1"/>
</dbReference>
<dbReference type="GO" id="GO:0006004">
    <property type="term" value="P:fucose metabolic process"/>
    <property type="evidence" value="ECO:0007669"/>
    <property type="project" value="TreeGrafter"/>
</dbReference>
<dbReference type="GO" id="GO:0042806">
    <property type="term" value="F:fucose binding"/>
    <property type="evidence" value="ECO:0007669"/>
    <property type="project" value="TreeGrafter"/>
</dbReference>
<comment type="catalytic activity">
    <reaction evidence="2">
        <text>alpha-L-fucose = beta-L-fucose</text>
        <dbReference type="Rhea" id="RHEA:25580"/>
        <dbReference type="ChEBI" id="CHEBI:42548"/>
        <dbReference type="ChEBI" id="CHEBI:42589"/>
        <dbReference type="EC" id="5.1.3.29"/>
    </reaction>
</comment>
<proteinExistence type="predicted"/>
<name>A0A8B8TX16_CAMFR</name>
<dbReference type="PANTHER" id="PTHR31690">
    <property type="entry name" value="FUCOSE MUTAROTASE"/>
    <property type="match status" value="1"/>
</dbReference>
<dbReference type="CTD" id="282969"/>
<protein>
    <recommendedName>
        <fullName evidence="3">L-fucose mutarotase</fullName>
        <ecNumber evidence="3">5.1.3.29</ecNumber>
    </recommendedName>
</protein>
<evidence type="ECO:0000256" key="3">
    <source>
        <dbReference type="ARBA" id="ARBA00038859"/>
    </source>
</evidence>
<dbReference type="Proteomes" id="UP000694856">
    <property type="component" value="Chromosome 11"/>
</dbReference>
<dbReference type="Gene3D" id="3.40.1650.10">
    <property type="entry name" value="RbsD-like domain"/>
    <property type="match status" value="1"/>
</dbReference>
<gene>
    <name evidence="5" type="primary">FUOM</name>
</gene>
<organism evidence="4 5">
    <name type="scientific">Camelus ferus</name>
    <name type="common">Wild bactrian camel</name>
    <name type="synonym">Camelus bactrianus ferus</name>
    <dbReference type="NCBI Taxonomy" id="419612"/>
    <lineage>
        <taxon>Eukaryota</taxon>
        <taxon>Metazoa</taxon>
        <taxon>Chordata</taxon>
        <taxon>Craniata</taxon>
        <taxon>Vertebrata</taxon>
        <taxon>Euteleostomi</taxon>
        <taxon>Mammalia</taxon>
        <taxon>Eutheria</taxon>
        <taxon>Laurasiatheria</taxon>
        <taxon>Artiodactyla</taxon>
        <taxon>Tylopoda</taxon>
        <taxon>Camelidae</taxon>
        <taxon>Camelus</taxon>
    </lineage>
</organism>
<dbReference type="SUPFAM" id="SSF102546">
    <property type="entry name" value="RbsD-like"/>
    <property type="match status" value="1"/>
</dbReference>
<accession>A0A8B8TX16</accession>
<dbReference type="Pfam" id="PF05025">
    <property type="entry name" value="RbsD_FucU"/>
    <property type="match status" value="1"/>
</dbReference>
<dbReference type="RefSeq" id="XP_032346468.1">
    <property type="nucleotide sequence ID" value="XM_032490577.1"/>
</dbReference>
<dbReference type="AlphaFoldDB" id="A0A8B8TX16"/>
<evidence type="ECO:0000256" key="1">
    <source>
        <dbReference type="ARBA" id="ARBA00023235"/>
    </source>
</evidence>
<evidence type="ECO:0000256" key="2">
    <source>
        <dbReference type="ARBA" id="ARBA00036324"/>
    </source>
</evidence>
<evidence type="ECO:0000313" key="4">
    <source>
        <dbReference type="Proteomes" id="UP000694856"/>
    </source>
</evidence>
<dbReference type="EC" id="5.1.3.29" evidence="3"/>
<dbReference type="GeneID" id="102512981"/>
<dbReference type="InterPro" id="IPR007721">
    <property type="entry name" value="RbsD_FucU"/>
</dbReference>
<keyword evidence="1" id="KW-0413">Isomerase</keyword>
<keyword evidence="4" id="KW-1185">Reference proteome</keyword>
<dbReference type="GO" id="GO:0036373">
    <property type="term" value="F:L-fucose mutarotase activity"/>
    <property type="evidence" value="ECO:0007669"/>
    <property type="project" value="UniProtKB-EC"/>
</dbReference>
<sequence>MVVLKGVPALLSPELLYALARMGHGDEIVLADVNFPTSSICRCGPEEIRADGLGIPQLLEAMLKLLPLDTYVEKPGASVGCCACCVRRGRFCCWAGLHRVAAAHWCVVRGCFQFFLTAGPLMILVTRINVMGAPTPSPGSPAGCPAAQPGSDTTCLRMRQIPQVHGSVSQDCPQHRPSSRCQSQVQVVTWASDQLAVDRGLPRPLPGLD</sequence>
<reference evidence="5" key="1">
    <citation type="submission" date="2025-08" db="UniProtKB">
        <authorList>
            <consortium name="RefSeq"/>
        </authorList>
    </citation>
    <scope>IDENTIFICATION</scope>
    <source>
        <tissue evidence="5">Ear skin</tissue>
    </source>
</reference>
<dbReference type="InterPro" id="IPR050443">
    <property type="entry name" value="RbsD/FucU_mutarotase"/>
</dbReference>